<feature type="domain" description="Response regulatory" evidence="11">
    <location>
        <begin position="1074"/>
        <end position="1189"/>
    </location>
</feature>
<dbReference type="SUPFAM" id="SSF52172">
    <property type="entry name" value="CheY-like"/>
    <property type="match status" value="1"/>
</dbReference>
<keyword evidence="6" id="KW-0804">Transcription</keyword>
<feature type="domain" description="Histidine kinase" evidence="10">
    <location>
        <begin position="825"/>
        <end position="1041"/>
    </location>
</feature>
<dbReference type="GO" id="GO:0003700">
    <property type="term" value="F:DNA-binding transcription factor activity"/>
    <property type="evidence" value="ECO:0007669"/>
    <property type="project" value="InterPro"/>
</dbReference>
<dbReference type="InterPro" id="IPR003661">
    <property type="entry name" value="HisK_dim/P_dom"/>
</dbReference>
<keyword evidence="3 7" id="KW-0597">Phosphoprotein</keyword>
<evidence type="ECO:0000256" key="3">
    <source>
        <dbReference type="ARBA" id="ARBA00022553"/>
    </source>
</evidence>
<dbReference type="Gene3D" id="2.60.40.10">
    <property type="entry name" value="Immunoglobulins"/>
    <property type="match status" value="1"/>
</dbReference>
<dbReference type="InterPro" id="IPR001789">
    <property type="entry name" value="Sig_transdc_resp-reg_receiver"/>
</dbReference>
<dbReference type="InterPro" id="IPR011110">
    <property type="entry name" value="Reg_prop"/>
</dbReference>
<dbReference type="Pfam" id="PF00072">
    <property type="entry name" value="Response_reg"/>
    <property type="match status" value="1"/>
</dbReference>
<dbReference type="Gene3D" id="1.10.287.130">
    <property type="match status" value="1"/>
</dbReference>
<dbReference type="Gene3D" id="3.30.565.10">
    <property type="entry name" value="Histidine kinase-like ATPase, C-terminal domain"/>
    <property type="match status" value="1"/>
</dbReference>
<evidence type="ECO:0000256" key="7">
    <source>
        <dbReference type="PROSITE-ProRule" id="PRU00169"/>
    </source>
</evidence>
<dbReference type="SMART" id="SM00448">
    <property type="entry name" value="REC"/>
    <property type="match status" value="1"/>
</dbReference>
<dbReference type="InterPro" id="IPR004358">
    <property type="entry name" value="Sig_transdc_His_kin-like_C"/>
</dbReference>
<evidence type="ECO:0000256" key="1">
    <source>
        <dbReference type="ARBA" id="ARBA00000085"/>
    </source>
</evidence>
<dbReference type="SMART" id="SM00342">
    <property type="entry name" value="HTH_ARAC"/>
    <property type="match status" value="1"/>
</dbReference>
<keyword evidence="5" id="KW-0238">DNA-binding</keyword>
<gene>
    <name evidence="12" type="ORF">FPE01S_05_01490</name>
</gene>
<dbReference type="PROSITE" id="PS01124">
    <property type="entry name" value="HTH_ARAC_FAMILY_2"/>
    <property type="match status" value="1"/>
</dbReference>
<dbReference type="STRING" id="1220578.FPE01S_05_01490"/>
<evidence type="ECO:0000256" key="5">
    <source>
        <dbReference type="ARBA" id="ARBA00023125"/>
    </source>
</evidence>
<dbReference type="EMBL" id="BBWV01000005">
    <property type="protein sequence ID" value="GAO45454.1"/>
    <property type="molecule type" value="Genomic_DNA"/>
</dbReference>
<dbReference type="Proteomes" id="UP000033121">
    <property type="component" value="Unassembled WGS sequence"/>
</dbReference>
<dbReference type="FunFam" id="1.10.287.130:FF:000045">
    <property type="entry name" value="Two-component system sensor histidine kinase/response regulator"/>
    <property type="match status" value="1"/>
</dbReference>
<dbReference type="SMART" id="SM00388">
    <property type="entry name" value="HisKA"/>
    <property type="match status" value="1"/>
</dbReference>
<dbReference type="FunFam" id="3.40.50.2300:FF:000138">
    <property type="entry name" value="Two-component system sensor histidine kinase/response regulator"/>
    <property type="match status" value="1"/>
</dbReference>
<feature type="modified residue" description="4-aspartylphosphate" evidence="7">
    <location>
        <position position="1122"/>
    </location>
</feature>
<comment type="catalytic activity">
    <reaction evidence="1">
        <text>ATP + protein L-histidine = ADP + protein N-phospho-L-histidine.</text>
        <dbReference type="EC" id="2.7.13.3"/>
    </reaction>
</comment>
<keyword evidence="8" id="KW-0812">Transmembrane</keyword>
<keyword evidence="8" id="KW-1133">Transmembrane helix</keyword>
<dbReference type="FunFam" id="2.60.40.10:FF:000791">
    <property type="entry name" value="Two-component system sensor histidine kinase/response regulator"/>
    <property type="match status" value="1"/>
</dbReference>
<proteinExistence type="predicted"/>
<protein>
    <recommendedName>
        <fullName evidence="2">histidine kinase</fullName>
        <ecNumber evidence="2">2.7.13.3</ecNumber>
    </recommendedName>
</protein>
<dbReference type="EC" id="2.7.13.3" evidence="2"/>
<dbReference type="Pfam" id="PF00512">
    <property type="entry name" value="HisKA"/>
    <property type="match status" value="1"/>
</dbReference>
<evidence type="ECO:0000256" key="8">
    <source>
        <dbReference type="SAM" id="Phobius"/>
    </source>
</evidence>
<sequence length="1326" mass="151471">MRVKLFSSCIIFFLGLQLLQAQPYYFKNYQVNQGLSSNTVTSITQDKNGFMWFGTRNGLNRFDGGTFRVFRYNDKDSKSIGSNSILSLYANEDKSLWVGTYKGIYAYDPHTETFSTIPQLPPGEIRAIKGNGDHVWIISDYHLFEYNKKHRTTTSLESPNTETVALSVAPDGTMWSATGEGMIKKYNAVTKSFTAFNLPSLYKAGPVTRIQEIYTDTDSTMLIGTINQLFLFNVKTNTLTDLLTVYNHGRPIQTHSIIRHGENVYWIGAETGLYILDLNRHSLYHMQKEANDPYAITDNVVYSFCRDSEGSVWIGTFFGGINYYSQQNNRFKKYFQQSSQNRISGNLVHEICEDDYNNLWVGTEDAGLNKINRVTGQAIYYRPGGPGSISYTNIHGLIADRNELWIGTYEHGLDVMDIPSGKVIRHYSSGTGPHELKSNFIVSMYKTRDNDILVGTWYGLFRYDRAANNFIPHSFFNTQIQAVHESNDGTLWICSYGKGVYYYNAAKRDSGRLQFDAANSNSLSNNYVNNLFEDSRRNLWFCTESGLCKYAPATGKFTRYGIENGLPDNQVFRVLEDKHGNLWISTAKGLVLFNEQEQYAKTFTTTNGLPTDQFNYNSAFADAKGNLFFGTAKGMISFNPGEFTKSTFVPPVYVTGLHVNNKSVPIGDKSSPLQQSISFTRKLSLPYEQSSINLDVAALSYVTPEMNEFSYKMEGLDKDWVNIKNNHTIYFNKLPPGHYVLRLKGAAGGEVWNPQETVVDITILHPWWANTWAYITYALIGLAIIFTIMKYYLLAVNEQNKRKFETLEIEKEREIYNAKIEFFTNIAHEIRTPLTLIKLPLDKLIGKANHNAEDIANLNMMKKNTNRLIDLTDQLLDFRKAEANKFSLTFIRTDINDILKDFFISFKPVAEQKDISMKLELPRFYLQAYVDPEAFRKILSNLFNNAIKYAEKSIVIRLLPFSSNDTFFTIEIRNDGYLIPYELKEKIFEPFYRIGETAKQTGTGLGLPLSRSLAELHKGVLDLKQPEGNMNVFQLSLPIHQDKEIDLYEYETFETGDTREAVTDEPLHDNDKPHLLIVEDNREIATFLRNELQAQYNITRAGNGQEALDIIDRENYQLIISDIMMPVMDGIEFCKTLKTDLRYSHIPIILLTAKNTTQSKIEGLETGADAYMEKPFAFEHLQAQINNLINNRKIIKEFFARSPLTHIRGMASSKADKEFLEQLNQVIYDNITDMDLNVDKLSKMMNISRPTLYRKINAISDLTPNELINVTRLKRAAELLADGRYKINEVSSMVGYTLPSNFARDFNKQFGVTPSAYVNSLEKESK</sequence>
<dbReference type="CDD" id="cd00082">
    <property type="entry name" value="HisKA"/>
    <property type="match status" value="1"/>
</dbReference>
<evidence type="ECO:0000256" key="2">
    <source>
        <dbReference type="ARBA" id="ARBA00012438"/>
    </source>
</evidence>
<name>A0A0E9N6L0_9BACT</name>
<dbReference type="RefSeq" id="WP_072054037.1">
    <property type="nucleotide sequence ID" value="NZ_BBWV01000005.1"/>
</dbReference>
<feature type="domain" description="HTH araC/xylS-type" evidence="9">
    <location>
        <begin position="1221"/>
        <end position="1320"/>
    </location>
</feature>
<dbReference type="SUPFAM" id="SSF101898">
    <property type="entry name" value="NHL repeat"/>
    <property type="match status" value="1"/>
</dbReference>
<dbReference type="InterPro" id="IPR011006">
    <property type="entry name" value="CheY-like_superfamily"/>
</dbReference>
<evidence type="ECO:0000259" key="10">
    <source>
        <dbReference type="PROSITE" id="PS50109"/>
    </source>
</evidence>
<dbReference type="SMART" id="SM00387">
    <property type="entry name" value="HATPase_c"/>
    <property type="match status" value="1"/>
</dbReference>
<dbReference type="Pfam" id="PF07494">
    <property type="entry name" value="Reg_prop"/>
    <property type="match status" value="5"/>
</dbReference>
<dbReference type="InterPro" id="IPR009057">
    <property type="entry name" value="Homeodomain-like_sf"/>
</dbReference>
<dbReference type="Pfam" id="PF12833">
    <property type="entry name" value="HTH_18"/>
    <property type="match status" value="1"/>
</dbReference>
<dbReference type="SUPFAM" id="SSF46689">
    <property type="entry name" value="Homeodomain-like"/>
    <property type="match status" value="1"/>
</dbReference>
<dbReference type="InterPro" id="IPR018060">
    <property type="entry name" value="HTH_AraC"/>
</dbReference>
<dbReference type="PROSITE" id="PS50109">
    <property type="entry name" value="HIS_KIN"/>
    <property type="match status" value="1"/>
</dbReference>
<dbReference type="SUPFAM" id="SSF55874">
    <property type="entry name" value="ATPase domain of HSP90 chaperone/DNA topoisomerase II/histidine kinase"/>
    <property type="match status" value="1"/>
</dbReference>
<dbReference type="PROSITE" id="PS00041">
    <property type="entry name" value="HTH_ARAC_FAMILY_1"/>
    <property type="match status" value="1"/>
</dbReference>
<reference evidence="12 13" key="1">
    <citation type="submission" date="2015-04" db="EMBL/GenBank/DDBJ databases">
        <title>Whole genome shotgun sequence of Flavihumibacter petaseus NBRC 106054.</title>
        <authorList>
            <person name="Miyazawa S."/>
            <person name="Hosoyama A."/>
            <person name="Hashimoto M."/>
            <person name="Noguchi M."/>
            <person name="Tsuchikane K."/>
            <person name="Ohji S."/>
            <person name="Yamazoe A."/>
            <person name="Ichikawa N."/>
            <person name="Kimura A."/>
            <person name="Fujita N."/>
        </authorList>
    </citation>
    <scope>NUCLEOTIDE SEQUENCE [LARGE SCALE GENOMIC DNA]</scope>
    <source>
        <strain evidence="12 13">NBRC 106054</strain>
    </source>
</reference>
<dbReference type="Gene3D" id="2.130.10.10">
    <property type="entry name" value="YVTN repeat-like/Quinoprotein amine dehydrogenase"/>
    <property type="match status" value="2"/>
</dbReference>
<comment type="caution">
    <text evidence="12">The sequence shown here is derived from an EMBL/GenBank/DDBJ whole genome shotgun (WGS) entry which is preliminary data.</text>
</comment>
<organism evidence="12 13">
    <name type="scientific">Flavihumibacter petaseus NBRC 106054</name>
    <dbReference type="NCBI Taxonomy" id="1220578"/>
    <lineage>
        <taxon>Bacteria</taxon>
        <taxon>Pseudomonadati</taxon>
        <taxon>Bacteroidota</taxon>
        <taxon>Chitinophagia</taxon>
        <taxon>Chitinophagales</taxon>
        <taxon>Chitinophagaceae</taxon>
        <taxon>Flavihumibacter</taxon>
    </lineage>
</organism>
<feature type="transmembrane region" description="Helical" evidence="8">
    <location>
        <begin position="772"/>
        <end position="793"/>
    </location>
</feature>
<keyword evidence="8" id="KW-0472">Membrane</keyword>
<dbReference type="InterPro" id="IPR013783">
    <property type="entry name" value="Ig-like_fold"/>
</dbReference>
<dbReference type="InterPro" id="IPR003594">
    <property type="entry name" value="HATPase_dom"/>
</dbReference>
<dbReference type="InterPro" id="IPR011123">
    <property type="entry name" value="Y_Y_Y"/>
</dbReference>
<accession>A0A0E9N6L0</accession>
<keyword evidence="4" id="KW-0805">Transcription regulation</keyword>
<evidence type="ECO:0000256" key="6">
    <source>
        <dbReference type="ARBA" id="ARBA00023163"/>
    </source>
</evidence>
<dbReference type="GO" id="GO:0000155">
    <property type="term" value="F:phosphorelay sensor kinase activity"/>
    <property type="evidence" value="ECO:0007669"/>
    <property type="project" value="InterPro"/>
</dbReference>
<evidence type="ECO:0000313" key="12">
    <source>
        <dbReference type="EMBL" id="GAO45454.1"/>
    </source>
</evidence>
<dbReference type="InterPro" id="IPR015943">
    <property type="entry name" value="WD40/YVTN_repeat-like_dom_sf"/>
</dbReference>
<dbReference type="Gene3D" id="1.10.10.60">
    <property type="entry name" value="Homeodomain-like"/>
    <property type="match status" value="1"/>
</dbReference>
<dbReference type="CDD" id="cd00075">
    <property type="entry name" value="HATPase"/>
    <property type="match status" value="1"/>
</dbReference>
<dbReference type="PROSITE" id="PS50110">
    <property type="entry name" value="RESPONSE_REGULATORY"/>
    <property type="match status" value="1"/>
</dbReference>
<evidence type="ECO:0000256" key="4">
    <source>
        <dbReference type="ARBA" id="ARBA00023015"/>
    </source>
</evidence>
<dbReference type="Pfam" id="PF02518">
    <property type="entry name" value="HATPase_c"/>
    <property type="match status" value="1"/>
</dbReference>
<dbReference type="InterPro" id="IPR005467">
    <property type="entry name" value="His_kinase_dom"/>
</dbReference>
<dbReference type="SUPFAM" id="SSF63829">
    <property type="entry name" value="Calcium-dependent phosphotriesterase"/>
    <property type="match status" value="3"/>
</dbReference>
<dbReference type="Gene3D" id="3.40.50.2300">
    <property type="match status" value="1"/>
</dbReference>
<dbReference type="CDD" id="cd17574">
    <property type="entry name" value="REC_OmpR"/>
    <property type="match status" value="1"/>
</dbReference>
<dbReference type="InterPro" id="IPR036890">
    <property type="entry name" value="HATPase_C_sf"/>
</dbReference>
<dbReference type="GO" id="GO:0043565">
    <property type="term" value="F:sequence-specific DNA binding"/>
    <property type="evidence" value="ECO:0007669"/>
    <property type="project" value="InterPro"/>
</dbReference>
<evidence type="ECO:0000259" key="11">
    <source>
        <dbReference type="PROSITE" id="PS50110"/>
    </source>
</evidence>
<keyword evidence="13" id="KW-1185">Reference proteome</keyword>
<evidence type="ECO:0000259" key="9">
    <source>
        <dbReference type="PROSITE" id="PS01124"/>
    </source>
</evidence>
<dbReference type="PANTHER" id="PTHR43547">
    <property type="entry name" value="TWO-COMPONENT HISTIDINE KINASE"/>
    <property type="match status" value="1"/>
</dbReference>
<dbReference type="PRINTS" id="PR00344">
    <property type="entry name" value="BCTRLSENSOR"/>
</dbReference>
<dbReference type="Pfam" id="PF07495">
    <property type="entry name" value="Y_Y_Y"/>
    <property type="match status" value="1"/>
</dbReference>
<dbReference type="InterPro" id="IPR036097">
    <property type="entry name" value="HisK_dim/P_sf"/>
</dbReference>
<dbReference type="PANTHER" id="PTHR43547:SF2">
    <property type="entry name" value="HYBRID SIGNAL TRANSDUCTION HISTIDINE KINASE C"/>
    <property type="match status" value="1"/>
</dbReference>
<evidence type="ECO:0000313" key="13">
    <source>
        <dbReference type="Proteomes" id="UP000033121"/>
    </source>
</evidence>
<dbReference type="InterPro" id="IPR018062">
    <property type="entry name" value="HTH_AraC-typ_CS"/>
</dbReference>
<dbReference type="SUPFAM" id="SSF47384">
    <property type="entry name" value="Homodimeric domain of signal transducing histidine kinase"/>
    <property type="match status" value="1"/>
</dbReference>